<gene>
    <name evidence="1" type="ORF">J421_4741</name>
</gene>
<protein>
    <submittedName>
        <fullName evidence="1">Uncharacterized protein</fullName>
    </submittedName>
</protein>
<dbReference type="EMBL" id="CP007129">
    <property type="protein sequence ID" value="AHG92276.1"/>
    <property type="molecule type" value="Genomic_DNA"/>
</dbReference>
<keyword evidence="2" id="KW-1185">Reference proteome</keyword>
<dbReference type="InParanoid" id="W0RNG0"/>
<dbReference type="Proteomes" id="UP000019151">
    <property type="component" value="Plasmid 1"/>
</dbReference>
<evidence type="ECO:0000313" key="1">
    <source>
        <dbReference type="EMBL" id="AHG92276.1"/>
    </source>
</evidence>
<name>W0RNG0_9BACT</name>
<dbReference type="KEGG" id="gba:J421_4741"/>
<sequence length="135" mass="14085">MSATKFGTNILVDGGGGLRGPLYNTTVMNRLHQLSMSDAGRAALSNVGRRVHSLRIVPPDAPPAMASGEVVVFYLPTGVDLDGKSLLESLVRATPSATSGASSNGPMHDIQVSRQHDMAGQKLFSESLVGLGKRG</sequence>
<reference evidence="1 2" key="1">
    <citation type="journal article" date="2014" name="Genome Announc.">
        <title>Genome Sequence and Methylome of Soil Bacterium Gemmatirosa kalamazoonensis KBS708T, a Member of the Rarely Cultivated Gemmatimonadetes Phylum.</title>
        <authorList>
            <person name="Debruyn J.M."/>
            <person name="Radosevich M."/>
            <person name="Wommack K.E."/>
            <person name="Polson S.W."/>
            <person name="Hauser L.J."/>
            <person name="Fawaz M.N."/>
            <person name="Korlach J."/>
            <person name="Tsai Y.C."/>
        </authorList>
    </citation>
    <scope>NUCLEOTIDE SEQUENCE [LARGE SCALE GENOMIC DNA]</scope>
    <source>
        <strain evidence="1 2">KBS708</strain>
        <plasmid evidence="2">Plasmid 1</plasmid>
    </source>
</reference>
<accession>W0RNG0</accession>
<organism evidence="1 2">
    <name type="scientific">Gemmatirosa kalamazoonensis</name>
    <dbReference type="NCBI Taxonomy" id="861299"/>
    <lineage>
        <taxon>Bacteria</taxon>
        <taxon>Pseudomonadati</taxon>
        <taxon>Gemmatimonadota</taxon>
        <taxon>Gemmatimonadia</taxon>
        <taxon>Gemmatimonadales</taxon>
        <taxon>Gemmatimonadaceae</taxon>
        <taxon>Gemmatirosa</taxon>
    </lineage>
</organism>
<dbReference type="RefSeq" id="WP_025413624.1">
    <property type="nucleotide sequence ID" value="NZ_CP007129.1"/>
</dbReference>
<dbReference type="AlphaFoldDB" id="W0RNG0"/>
<geneLocation type="plasmid" evidence="1 2">
    <name>1</name>
</geneLocation>
<keyword evidence="1" id="KW-0614">Plasmid</keyword>
<dbReference type="HOGENOM" id="CLU_1882780_0_0_0"/>
<proteinExistence type="predicted"/>
<evidence type="ECO:0000313" key="2">
    <source>
        <dbReference type="Proteomes" id="UP000019151"/>
    </source>
</evidence>